<proteinExistence type="predicted"/>
<dbReference type="InterPro" id="IPR027417">
    <property type="entry name" value="P-loop_NTPase"/>
</dbReference>
<dbReference type="InterPro" id="IPR000330">
    <property type="entry name" value="SNF2_N"/>
</dbReference>
<dbReference type="Pfam" id="PF00176">
    <property type="entry name" value="SNF2-rel_dom"/>
    <property type="match status" value="1"/>
</dbReference>
<keyword evidence="2" id="KW-0479">Metal-binding</keyword>
<dbReference type="GO" id="GO:0015616">
    <property type="term" value="F:DNA translocase activity"/>
    <property type="evidence" value="ECO:0007669"/>
    <property type="project" value="TreeGrafter"/>
</dbReference>
<gene>
    <name evidence="6" type="ORF">EII40_06705</name>
</gene>
<dbReference type="GO" id="GO:0004386">
    <property type="term" value="F:helicase activity"/>
    <property type="evidence" value="ECO:0007669"/>
    <property type="project" value="UniProtKB-KW"/>
</dbReference>
<dbReference type="Proteomes" id="UP000278609">
    <property type="component" value="Unassembled WGS sequence"/>
</dbReference>
<dbReference type="Gene3D" id="3.40.50.300">
    <property type="entry name" value="P-loop containing nucleotide triphosphate hydrolases"/>
    <property type="match status" value="1"/>
</dbReference>
<dbReference type="SMART" id="SM00490">
    <property type="entry name" value="HELICc"/>
    <property type="match status" value="1"/>
</dbReference>
<dbReference type="InterPro" id="IPR014001">
    <property type="entry name" value="Helicase_ATP-bd"/>
</dbReference>
<dbReference type="InterPro" id="IPR049730">
    <property type="entry name" value="SNF2/RAD54-like_C"/>
</dbReference>
<sequence>MAIQFGKTWWGEHWLRSLENADYDNRLPRGAAYARSGHVQSVKMNDNTIMGKVSGSRPSPYKVTIIVPPFFKDQIEILMQKIIARPVLISKLLNRELDPAILDIAEQAGLKVFPRQWTDFKMQCSCPDWAVPCKHLASVIYMVSREIDNDPFLVFKIHHVDLIEELKKRGIFIAEQKRYEIPTMASLLKPIKKATQTIDHEAPYRRVDFSLLRDIAAPLVHLLPDKPPFYSGGNFRDKYAAQFIRLGKEAQRIINKKRDFSTLFASAEANHTISHHTQIYFDINRNNEVHLSVNDSNIKKLPDLLPALFHLHPDYLPDYQPSIAAAHQILFASIHLVANGNIVPQIVQLENKLFVIRWIPAMIDTQVRTLVQQLSERLPTDLLQTTKNVRGKEKLVSVENQTTELLSLFISYLIKRLSKQSTGDLFEDMFFKNKAYAFAGVGENALSGGIKVWLDRYFLTAEVHKPLITVTEIDDNRFDVTLSIEDTSDPNRLPIPLSKILKEKQFEKHRFKILRSVSLLSPFIRGLDEYVNQGGIFPIRLDIKEFAPFLMEVLPAIRLLDIQVLLPRSLQNLLRPKTSVRLKRKSDQQGFIRLDELLTFDWQIALGDTVLSPEDFKKLIKNASGLFRFKENYIYVSENEMEKIYKTITDNKPLNSYQLLQTALSEEYEGAPVSLTDEVRDLISELTSCHDIPLPQGLNATLRPYQHRGYSWMYRNSRIGFGSIIADDMGLGKTLQVISILLKAKEEVTLKTKYSALVVVPTGLVTNWQTEMAKFAPSLSLHLFHGQARDLKQFNADVMLTTYGVLRSDSEILRKRKWQVMVIDEAQNIKNYDTAQAKAVKSIPAKIRIAMSGTPVENRLSEFWSIMDYTNKGYLGNIRRFKEDFATPIQVFNDEHAVSKFRKITSPFMIRRMKSDKTIISDLPDKVEQNQFAWLTEQQAALYQKTMQAAMEEIEGYSETAGRQSLFKRQGLVLQMILALKQICNHPTSFLKNNRYDASLSGKTELLFELLDTILSSGEKVLIFTQFKEMGDMLERFITERFGNRPMFYHGACSIEQRKNMVERFQTNRADKIFILSLKAAGTGLNLTAASHIIHYDLWWNPAVENQATDRAYRIGQKKNVMVHRLITKNTFEEKIDEMIQHKKHLAEMTVASGENWIGKLSNKELREIFGSNHST</sequence>
<evidence type="ECO:0000259" key="4">
    <source>
        <dbReference type="PROSITE" id="PS51192"/>
    </source>
</evidence>
<dbReference type="InterPro" id="IPR038718">
    <property type="entry name" value="SNF2-like_sf"/>
</dbReference>
<dbReference type="PANTHER" id="PTHR45629">
    <property type="entry name" value="SNF2/RAD54 FAMILY MEMBER"/>
    <property type="match status" value="1"/>
</dbReference>
<dbReference type="PROSITE" id="PS50966">
    <property type="entry name" value="ZF_SWIM"/>
    <property type="match status" value="1"/>
</dbReference>
<evidence type="ECO:0000259" key="3">
    <source>
        <dbReference type="PROSITE" id="PS50966"/>
    </source>
</evidence>
<dbReference type="GO" id="GO:0008270">
    <property type="term" value="F:zinc ion binding"/>
    <property type="evidence" value="ECO:0007669"/>
    <property type="project" value="UniProtKB-KW"/>
</dbReference>
<organism evidence="6 7">
    <name type="scientific">Tannerella forsythia</name>
    <name type="common">Bacteroides forsythus</name>
    <dbReference type="NCBI Taxonomy" id="28112"/>
    <lineage>
        <taxon>Bacteria</taxon>
        <taxon>Pseudomonadati</taxon>
        <taxon>Bacteroidota</taxon>
        <taxon>Bacteroidia</taxon>
        <taxon>Bacteroidales</taxon>
        <taxon>Tannerellaceae</taxon>
        <taxon>Tannerella</taxon>
    </lineage>
</organism>
<dbReference type="CDD" id="cd18793">
    <property type="entry name" value="SF2_C_SNF"/>
    <property type="match status" value="1"/>
</dbReference>
<dbReference type="AlphaFoldDB" id="A0A3P1XS76"/>
<comment type="caution">
    <text evidence="6">The sequence shown here is derived from an EMBL/GenBank/DDBJ whole genome shotgun (WGS) entry which is preliminary data.</text>
</comment>
<protein>
    <submittedName>
        <fullName evidence="6">Helicase SNF2</fullName>
    </submittedName>
</protein>
<feature type="domain" description="Helicase ATP-binding" evidence="4">
    <location>
        <begin position="714"/>
        <end position="873"/>
    </location>
</feature>
<keyword evidence="2" id="KW-0862">Zinc</keyword>
<feature type="domain" description="Helicase C-terminal" evidence="5">
    <location>
        <begin position="1006"/>
        <end position="1155"/>
    </location>
</feature>
<keyword evidence="6" id="KW-0067">ATP-binding</keyword>
<evidence type="ECO:0000259" key="5">
    <source>
        <dbReference type="PROSITE" id="PS51194"/>
    </source>
</evidence>
<dbReference type="Pfam" id="PF00271">
    <property type="entry name" value="Helicase_C"/>
    <property type="match status" value="1"/>
</dbReference>
<dbReference type="RefSeq" id="WP_124751503.1">
    <property type="nucleotide sequence ID" value="NZ_RQYS01000025.1"/>
</dbReference>
<dbReference type="SMART" id="SM00487">
    <property type="entry name" value="DEXDc"/>
    <property type="match status" value="1"/>
</dbReference>
<dbReference type="GO" id="GO:0005524">
    <property type="term" value="F:ATP binding"/>
    <property type="evidence" value="ECO:0007669"/>
    <property type="project" value="InterPro"/>
</dbReference>
<dbReference type="SUPFAM" id="SSF52540">
    <property type="entry name" value="P-loop containing nucleoside triphosphate hydrolases"/>
    <property type="match status" value="2"/>
</dbReference>
<dbReference type="PROSITE" id="PS51192">
    <property type="entry name" value="HELICASE_ATP_BIND_1"/>
    <property type="match status" value="1"/>
</dbReference>
<dbReference type="InterPro" id="IPR001650">
    <property type="entry name" value="Helicase_C-like"/>
</dbReference>
<dbReference type="InterPro" id="IPR007527">
    <property type="entry name" value="Znf_SWIM"/>
</dbReference>
<keyword evidence="1" id="KW-0378">Hydrolase</keyword>
<dbReference type="PANTHER" id="PTHR45629:SF7">
    <property type="entry name" value="DNA EXCISION REPAIR PROTEIN ERCC-6-RELATED"/>
    <property type="match status" value="1"/>
</dbReference>
<keyword evidence="6" id="KW-0547">Nucleotide-binding</keyword>
<dbReference type="InterPro" id="IPR050496">
    <property type="entry name" value="SNF2_RAD54_helicase_repair"/>
</dbReference>
<accession>A0A3P1XS76</accession>
<evidence type="ECO:0000256" key="2">
    <source>
        <dbReference type="PROSITE-ProRule" id="PRU00325"/>
    </source>
</evidence>
<evidence type="ECO:0000256" key="1">
    <source>
        <dbReference type="ARBA" id="ARBA00022801"/>
    </source>
</evidence>
<dbReference type="Gene3D" id="3.40.50.10810">
    <property type="entry name" value="Tandem AAA-ATPase domain"/>
    <property type="match status" value="1"/>
</dbReference>
<dbReference type="FunFam" id="3.40.50.300:FF:000533">
    <property type="entry name" value="Helicase, Snf2 family"/>
    <property type="match status" value="1"/>
</dbReference>
<keyword evidence="2" id="KW-0863">Zinc-finger</keyword>
<dbReference type="OrthoDB" id="9760715at2"/>
<reference evidence="6 7" key="1">
    <citation type="submission" date="2018-11" db="EMBL/GenBank/DDBJ databases">
        <title>Genomes From Bacteria Associated with the Canine Oral Cavity: a Test Case for Automated Genome-Based Taxonomic Assignment.</title>
        <authorList>
            <person name="Coil D.A."/>
            <person name="Jospin G."/>
            <person name="Darling A.E."/>
            <person name="Wallis C."/>
            <person name="Davis I.J."/>
            <person name="Harris S."/>
            <person name="Eisen J.A."/>
            <person name="Holcombe L.J."/>
            <person name="O'Flynn C."/>
        </authorList>
    </citation>
    <scope>NUCLEOTIDE SEQUENCE [LARGE SCALE GENOMIC DNA]</scope>
    <source>
        <strain evidence="6 7">OH2617_COT-023</strain>
    </source>
</reference>
<dbReference type="Pfam" id="PF12419">
    <property type="entry name" value="DUF3670"/>
    <property type="match status" value="1"/>
</dbReference>
<evidence type="ECO:0000313" key="7">
    <source>
        <dbReference type="Proteomes" id="UP000278609"/>
    </source>
</evidence>
<dbReference type="EMBL" id="RQYS01000025">
    <property type="protein sequence ID" value="RRD60900.1"/>
    <property type="molecule type" value="Genomic_DNA"/>
</dbReference>
<dbReference type="GO" id="GO:0016787">
    <property type="term" value="F:hydrolase activity"/>
    <property type="evidence" value="ECO:0007669"/>
    <property type="project" value="UniProtKB-KW"/>
</dbReference>
<feature type="domain" description="SWIM-type" evidence="3">
    <location>
        <begin position="110"/>
        <end position="144"/>
    </location>
</feature>
<evidence type="ECO:0000313" key="6">
    <source>
        <dbReference type="EMBL" id="RRD60900.1"/>
    </source>
</evidence>
<keyword evidence="6" id="KW-0347">Helicase</keyword>
<dbReference type="PROSITE" id="PS51194">
    <property type="entry name" value="HELICASE_CTER"/>
    <property type="match status" value="1"/>
</dbReference>
<name>A0A3P1XS76_TANFO</name>
<dbReference type="InterPro" id="IPR022138">
    <property type="entry name" value="DUF3670"/>
</dbReference>